<gene>
    <name evidence="1" type="ORF">RRG08_016871</name>
</gene>
<reference evidence="1" key="1">
    <citation type="journal article" date="2023" name="G3 (Bethesda)">
        <title>A reference genome for the long-term kleptoplast-retaining sea slug Elysia crispata morphotype clarki.</title>
        <authorList>
            <person name="Eastman K.E."/>
            <person name="Pendleton A.L."/>
            <person name="Shaikh M.A."/>
            <person name="Suttiyut T."/>
            <person name="Ogas R."/>
            <person name="Tomko P."/>
            <person name="Gavelis G."/>
            <person name="Widhalm J.R."/>
            <person name="Wisecaver J.H."/>
        </authorList>
    </citation>
    <scope>NUCLEOTIDE SEQUENCE</scope>
    <source>
        <strain evidence="1">ECLA1</strain>
    </source>
</reference>
<protein>
    <submittedName>
        <fullName evidence="1">Uncharacterized protein</fullName>
    </submittedName>
</protein>
<keyword evidence="2" id="KW-1185">Reference proteome</keyword>
<organism evidence="1 2">
    <name type="scientific">Elysia crispata</name>
    <name type="common">lettuce slug</name>
    <dbReference type="NCBI Taxonomy" id="231223"/>
    <lineage>
        <taxon>Eukaryota</taxon>
        <taxon>Metazoa</taxon>
        <taxon>Spiralia</taxon>
        <taxon>Lophotrochozoa</taxon>
        <taxon>Mollusca</taxon>
        <taxon>Gastropoda</taxon>
        <taxon>Heterobranchia</taxon>
        <taxon>Euthyneura</taxon>
        <taxon>Panpulmonata</taxon>
        <taxon>Sacoglossa</taxon>
        <taxon>Placobranchoidea</taxon>
        <taxon>Plakobranchidae</taxon>
        <taxon>Elysia</taxon>
    </lineage>
</organism>
<accession>A0AAE1CIQ1</accession>
<sequence length="87" mass="9631">MSRLDFLHNPVDNGGDLAEKILLLKSQTPPLAAVSHDVNEIFKCAILIITISLRAGEITLRNLHRGRGSLRFIKLITLGLSIEDEEV</sequence>
<dbReference type="EMBL" id="JAWDGP010008031">
    <property type="protein sequence ID" value="KAK3696822.1"/>
    <property type="molecule type" value="Genomic_DNA"/>
</dbReference>
<evidence type="ECO:0000313" key="2">
    <source>
        <dbReference type="Proteomes" id="UP001283361"/>
    </source>
</evidence>
<dbReference type="Proteomes" id="UP001283361">
    <property type="component" value="Unassembled WGS sequence"/>
</dbReference>
<evidence type="ECO:0000313" key="1">
    <source>
        <dbReference type="EMBL" id="KAK3696822.1"/>
    </source>
</evidence>
<proteinExistence type="predicted"/>
<name>A0AAE1CIQ1_9GAST</name>
<comment type="caution">
    <text evidence="1">The sequence shown here is derived from an EMBL/GenBank/DDBJ whole genome shotgun (WGS) entry which is preliminary data.</text>
</comment>
<dbReference type="AlphaFoldDB" id="A0AAE1CIQ1"/>